<name>A0A8H4KP90_9HYPO</name>
<evidence type="ECO:0000259" key="10">
    <source>
        <dbReference type="PROSITE" id="PS51873"/>
    </source>
</evidence>
<evidence type="ECO:0000256" key="6">
    <source>
        <dbReference type="ARBA" id="ARBA00022771"/>
    </source>
</evidence>
<feature type="region of interest" description="Disordered" evidence="9">
    <location>
        <begin position="429"/>
        <end position="452"/>
    </location>
</feature>
<keyword evidence="8" id="KW-0862">Zinc</keyword>
<protein>
    <recommendedName>
        <fullName evidence="2">RBR-type E3 ubiquitin transferase</fullName>
        <ecNumber evidence="2">2.3.2.31</ecNumber>
    </recommendedName>
</protein>
<dbReference type="InterPro" id="IPR031127">
    <property type="entry name" value="E3_UB_ligase_RBR"/>
</dbReference>
<organism evidence="11 12">
    <name type="scientific">Fusarium austroafricanum</name>
    <dbReference type="NCBI Taxonomy" id="2364996"/>
    <lineage>
        <taxon>Eukaryota</taxon>
        <taxon>Fungi</taxon>
        <taxon>Dikarya</taxon>
        <taxon>Ascomycota</taxon>
        <taxon>Pezizomycotina</taxon>
        <taxon>Sordariomycetes</taxon>
        <taxon>Hypocreomycetidae</taxon>
        <taxon>Hypocreales</taxon>
        <taxon>Nectriaceae</taxon>
        <taxon>Fusarium</taxon>
        <taxon>Fusarium concolor species complex</taxon>
    </lineage>
</organism>
<dbReference type="InterPro" id="IPR002867">
    <property type="entry name" value="IBR_dom"/>
</dbReference>
<comment type="caution">
    <text evidence="11">The sequence shown here is derived from an EMBL/GenBank/DDBJ whole genome shotgun (WGS) entry which is preliminary data.</text>
</comment>
<dbReference type="InterPro" id="IPR044066">
    <property type="entry name" value="TRIAD_supradom"/>
</dbReference>
<evidence type="ECO:0000313" key="12">
    <source>
        <dbReference type="Proteomes" id="UP000605986"/>
    </source>
</evidence>
<evidence type="ECO:0000256" key="5">
    <source>
        <dbReference type="ARBA" id="ARBA00022737"/>
    </source>
</evidence>
<dbReference type="PANTHER" id="PTHR11685">
    <property type="entry name" value="RBR FAMILY RING FINGER AND IBR DOMAIN-CONTAINING"/>
    <property type="match status" value="1"/>
</dbReference>
<evidence type="ECO:0000256" key="9">
    <source>
        <dbReference type="SAM" id="MobiDB-lite"/>
    </source>
</evidence>
<accession>A0A8H4KP90</accession>
<dbReference type="GO" id="GO:0008270">
    <property type="term" value="F:zinc ion binding"/>
    <property type="evidence" value="ECO:0007669"/>
    <property type="project" value="UniProtKB-KW"/>
</dbReference>
<keyword evidence="12" id="KW-1185">Reference proteome</keyword>
<feature type="domain" description="RING-type" evidence="10">
    <location>
        <begin position="108"/>
        <end position="295"/>
    </location>
</feature>
<proteinExistence type="predicted"/>
<dbReference type="GO" id="GO:0061630">
    <property type="term" value="F:ubiquitin protein ligase activity"/>
    <property type="evidence" value="ECO:0007669"/>
    <property type="project" value="UniProtKB-EC"/>
</dbReference>
<dbReference type="EC" id="2.3.2.31" evidence="2"/>
<dbReference type="GO" id="GO:0016567">
    <property type="term" value="P:protein ubiquitination"/>
    <property type="evidence" value="ECO:0007669"/>
    <property type="project" value="InterPro"/>
</dbReference>
<evidence type="ECO:0000256" key="7">
    <source>
        <dbReference type="ARBA" id="ARBA00022786"/>
    </source>
</evidence>
<keyword evidence="7" id="KW-0833">Ubl conjugation pathway</keyword>
<dbReference type="CDD" id="cd20335">
    <property type="entry name" value="BRcat_RBR"/>
    <property type="match status" value="1"/>
</dbReference>
<gene>
    <name evidence="11" type="ORF">F53441_2602</name>
</gene>
<evidence type="ECO:0000256" key="3">
    <source>
        <dbReference type="ARBA" id="ARBA00022679"/>
    </source>
</evidence>
<keyword evidence="5" id="KW-0677">Repeat</keyword>
<comment type="catalytic activity">
    <reaction evidence="1">
        <text>[E2 ubiquitin-conjugating enzyme]-S-ubiquitinyl-L-cysteine + [acceptor protein]-L-lysine = [E2 ubiquitin-conjugating enzyme]-L-cysteine + [acceptor protein]-N(6)-ubiquitinyl-L-lysine.</text>
        <dbReference type="EC" id="2.3.2.31"/>
    </reaction>
</comment>
<dbReference type="EMBL" id="JAADJG010000109">
    <property type="protein sequence ID" value="KAF4454945.1"/>
    <property type="molecule type" value="Genomic_DNA"/>
</dbReference>
<feature type="compositionally biased region" description="Basic and acidic residues" evidence="9">
    <location>
        <begin position="360"/>
        <end position="380"/>
    </location>
</feature>
<feature type="region of interest" description="Disordered" evidence="9">
    <location>
        <begin position="303"/>
        <end position="397"/>
    </location>
</feature>
<keyword evidence="4" id="KW-0479">Metal-binding</keyword>
<evidence type="ECO:0000256" key="1">
    <source>
        <dbReference type="ARBA" id="ARBA00001798"/>
    </source>
</evidence>
<evidence type="ECO:0000256" key="8">
    <source>
        <dbReference type="ARBA" id="ARBA00022833"/>
    </source>
</evidence>
<dbReference type="AlphaFoldDB" id="A0A8H4KP90"/>
<feature type="compositionally biased region" description="Basic residues" evidence="9">
    <location>
        <begin position="381"/>
        <end position="397"/>
    </location>
</feature>
<keyword evidence="6" id="KW-0863">Zinc-finger</keyword>
<dbReference type="OrthoDB" id="10009520at2759"/>
<sequence>MSGFSDAFDQVHPDFVDLLFRLDLLPTDEGTGFSEANLARTIFLAIELADPYEQALLVSRIITDEEMAAERLRDREVQDTTHRVVLGRAERRVALREDPSEPTPGRGNGKECLICSEDAHVQAPCGCNYCLYCYREAIRVGLRSQEEFPPKCCQPFSEEAIRLARSPALIHLFRQMQEEADAPIIDRLYCFDPNCAAFIPPHRNGDCLLCDSHTCTDCGGQAHQGRRCERGDAEEDVWATMDANRSVNCPGCARMITLAEACNHMTCPCGQEFCFICGEAWKTCNCPNYGGFERMVRMERRPGLKPQRYRRRVRHTEETAANATDPLKIPQLRPMPGEEERVPVSSGTRQRVIRPLRLPGPERRPQERQPREHGEGERREGHRHHHRHGHRHGHHRERNHGVLQAPPIFGPAQDPVRFQPHDVAEVRRGVPYDPRPVQPRMPEIPVVPGVPAMDRVRDNGPPDMLHTDMEQVRRGAISRQGGQRAQGGQGAQRPQRRIVGIEDFILDNGFNVYGGQYDMNGAVNTMAQIQIRGQQPQAPAVMPNRVASHTPLGTYYPSLRNADSALVVRFMADEHDGLQIFVNGRPYPHCHGH</sequence>
<dbReference type="Proteomes" id="UP000605986">
    <property type="component" value="Unassembled WGS sequence"/>
</dbReference>
<reference evidence="11" key="1">
    <citation type="submission" date="2020-01" db="EMBL/GenBank/DDBJ databases">
        <title>Identification and distribution of gene clusters putatively required for synthesis of sphingolipid metabolism inhibitors in phylogenetically diverse species of the filamentous fungus Fusarium.</title>
        <authorList>
            <person name="Kim H.-S."/>
            <person name="Busman M."/>
            <person name="Brown D.W."/>
            <person name="Divon H."/>
            <person name="Uhlig S."/>
            <person name="Proctor R.H."/>
        </authorList>
    </citation>
    <scope>NUCLEOTIDE SEQUENCE</scope>
    <source>
        <strain evidence="11">NRRL 53441</strain>
    </source>
</reference>
<dbReference type="SUPFAM" id="SSF57850">
    <property type="entry name" value="RING/U-box"/>
    <property type="match status" value="1"/>
</dbReference>
<dbReference type="PROSITE" id="PS51873">
    <property type="entry name" value="TRIAD"/>
    <property type="match status" value="1"/>
</dbReference>
<evidence type="ECO:0000256" key="4">
    <source>
        <dbReference type="ARBA" id="ARBA00022723"/>
    </source>
</evidence>
<keyword evidence="3" id="KW-0808">Transferase</keyword>
<dbReference type="Pfam" id="PF01485">
    <property type="entry name" value="IBR"/>
    <property type="match status" value="1"/>
</dbReference>
<dbReference type="Gene3D" id="1.20.120.1750">
    <property type="match status" value="1"/>
</dbReference>
<dbReference type="CDD" id="cd22584">
    <property type="entry name" value="Rcat_RBR_unk"/>
    <property type="match status" value="1"/>
</dbReference>
<evidence type="ECO:0000313" key="11">
    <source>
        <dbReference type="EMBL" id="KAF4454945.1"/>
    </source>
</evidence>
<evidence type="ECO:0000256" key="2">
    <source>
        <dbReference type="ARBA" id="ARBA00012251"/>
    </source>
</evidence>